<sequence length="386" mass="45711">MKKSIFINAMSRNGSSLIFQLLAGHKSIFLYPPRVEVACSKPRGWPFFGFEKVNAYEFWEVLSKKHFTFVGDKWYNLQRKNILDDENIDYFKLKNNVLDLFQKIGTNVTKDNLYKFFNAYCEGFINLYSQSCSEQYCNSKYIVYQDDHLYNFGPQSFCNCKNNAYFIQVIRNYIDVIASRKNMLLHHLKYIGDPKNMTLKKEVIDAELTRCFWNIICAHLNYEFNDQHYIVLKFENLHNDRLNSMLHVCNKLNIEFDDILLEETKTKSDILVMNGLLLTESSLAKVSDGKSNDRINSYNKTLNEDEINNIKYIEKGFNYIMPLEVDELNFYNEIERFYKLNVHEIENNHILSRWVSLYNENRFDIIMEEYSSLNYGSANAKEAFVI</sequence>
<evidence type="ECO:0000313" key="1">
    <source>
        <dbReference type="EMBL" id="KOA21031.1"/>
    </source>
</evidence>
<accession>A0A0L6ZDH9</accession>
<dbReference type="EMBL" id="LHUR01000011">
    <property type="protein sequence ID" value="KOA21031.1"/>
    <property type="molecule type" value="Genomic_DNA"/>
</dbReference>
<proteinExistence type="predicted"/>
<reference evidence="2" key="1">
    <citation type="submission" date="2015-08" db="EMBL/GenBank/DDBJ databases">
        <title>Genome sequence of the strict anaerobe Clostridium homopropionicum LuHBu1 (DSM 5847T).</title>
        <authorList>
            <person name="Poehlein A."/>
            <person name="Beck M."/>
            <person name="Schiel-Bengelsdorf B."/>
            <person name="Bengelsdorf F.R."/>
            <person name="Daniel R."/>
            <person name="Duerre P."/>
        </authorList>
    </citation>
    <scope>NUCLEOTIDE SEQUENCE [LARGE SCALE GENOMIC DNA]</scope>
    <source>
        <strain evidence="2">DSM 5847</strain>
    </source>
</reference>
<dbReference type="Proteomes" id="UP000037043">
    <property type="component" value="Unassembled WGS sequence"/>
</dbReference>
<dbReference type="PATRIC" id="fig|1121318.3.peg.622"/>
<dbReference type="RefSeq" id="WP_052220211.1">
    <property type="nucleotide sequence ID" value="NZ_LHUR01000011.1"/>
</dbReference>
<comment type="caution">
    <text evidence="1">The sequence shown here is derived from an EMBL/GenBank/DDBJ whole genome shotgun (WGS) entry which is preliminary data.</text>
</comment>
<dbReference type="InterPro" id="IPR027417">
    <property type="entry name" value="P-loop_NTPase"/>
</dbReference>
<organism evidence="1 2">
    <name type="scientific">Clostridium homopropionicum DSM 5847</name>
    <dbReference type="NCBI Taxonomy" id="1121318"/>
    <lineage>
        <taxon>Bacteria</taxon>
        <taxon>Bacillati</taxon>
        <taxon>Bacillota</taxon>
        <taxon>Clostridia</taxon>
        <taxon>Eubacteriales</taxon>
        <taxon>Clostridiaceae</taxon>
        <taxon>Clostridium</taxon>
    </lineage>
</organism>
<name>A0A0L6ZDH9_9CLOT</name>
<evidence type="ECO:0000313" key="2">
    <source>
        <dbReference type="Proteomes" id="UP000037043"/>
    </source>
</evidence>
<protein>
    <recommendedName>
        <fullName evidence="3">Sulfotransferase family protein</fullName>
    </recommendedName>
</protein>
<dbReference type="STRING" id="36844.SAMN04488501_104101"/>
<evidence type="ECO:0008006" key="3">
    <source>
        <dbReference type="Google" id="ProtNLM"/>
    </source>
</evidence>
<gene>
    <name evidence="1" type="ORF">CLHOM_06190</name>
</gene>
<dbReference type="SUPFAM" id="SSF52540">
    <property type="entry name" value="P-loop containing nucleoside triphosphate hydrolases"/>
    <property type="match status" value="1"/>
</dbReference>
<keyword evidence="2" id="KW-1185">Reference proteome</keyword>
<dbReference type="AlphaFoldDB" id="A0A0L6ZDH9"/>
<dbReference type="Gene3D" id="3.40.50.300">
    <property type="entry name" value="P-loop containing nucleotide triphosphate hydrolases"/>
    <property type="match status" value="1"/>
</dbReference>